<keyword evidence="2" id="KW-0238">DNA-binding</keyword>
<keyword evidence="4" id="KW-0804">Transcription</keyword>
<keyword evidence="9" id="KW-1185">Reference proteome</keyword>
<evidence type="ECO:0000259" key="7">
    <source>
        <dbReference type="PROSITE" id="PS50888"/>
    </source>
</evidence>
<reference evidence="8 9" key="1">
    <citation type="journal article" date="2024" name="J Genomics">
        <title>Draft genome sequencing and assembly of Favolaschia claudopus CIRM-BRFM 2984 isolated from oak limbs.</title>
        <authorList>
            <person name="Navarro D."/>
            <person name="Drula E."/>
            <person name="Chaduli D."/>
            <person name="Cazenave R."/>
            <person name="Ahrendt S."/>
            <person name="Wang J."/>
            <person name="Lipzen A."/>
            <person name="Daum C."/>
            <person name="Barry K."/>
            <person name="Grigoriev I.V."/>
            <person name="Favel A."/>
            <person name="Rosso M.N."/>
            <person name="Martin F."/>
        </authorList>
    </citation>
    <scope>NUCLEOTIDE SEQUENCE [LARGE SCALE GENOMIC DNA]</scope>
    <source>
        <strain evidence="8 9">CIRM-BRFM 2984</strain>
    </source>
</reference>
<evidence type="ECO:0000313" key="9">
    <source>
        <dbReference type="Proteomes" id="UP001362999"/>
    </source>
</evidence>
<dbReference type="InterPro" id="IPR011598">
    <property type="entry name" value="bHLH_dom"/>
</dbReference>
<dbReference type="SUPFAM" id="SSF47459">
    <property type="entry name" value="HLH, helix-loop-helix DNA-binding domain"/>
    <property type="match status" value="1"/>
</dbReference>
<evidence type="ECO:0000256" key="4">
    <source>
        <dbReference type="ARBA" id="ARBA00023163"/>
    </source>
</evidence>
<protein>
    <recommendedName>
        <fullName evidence="7">BHLH domain-containing protein</fullName>
    </recommendedName>
</protein>
<evidence type="ECO:0000256" key="5">
    <source>
        <dbReference type="ARBA" id="ARBA00023242"/>
    </source>
</evidence>
<dbReference type="GO" id="GO:0003677">
    <property type="term" value="F:DNA binding"/>
    <property type="evidence" value="ECO:0007669"/>
    <property type="project" value="UniProtKB-KW"/>
</dbReference>
<keyword evidence="5" id="KW-0539">Nucleus</keyword>
<dbReference type="GO" id="GO:0045944">
    <property type="term" value="P:positive regulation of transcription by RNA polymerase II"/>
    <property type="evidence" value="ECO:0007669"/>
    <property type="project" value="TreeGrafter"/>
</dbReference>
<sequence>MHFTDADTIGSAKRTAKATRHVSTADRRTMHNAAERQRRKTLNDRFLTLASMLSDLGQVGRPSKSAIVNSAIAHLRASRRHRILAVQQLRMMKNEADALRHQVNEWLPRRAELEFDATDTLEGAESEEDEQGSAAHPSPCPENAPAQADDYAPKIQLEKEDMFTAQVEHVQHQVPSLKPAYVHPVAGYPNTTVQLRSNR</sequence>
<proteinExistence type="predicted"/>
<dbReference type="PROSITE" id="PS50888">
    <property type="entry name" value="BHLH"/>
    <property type="match status" value="1"/>
</dbReference>
<dbReference type="GO" id="GO:0046983">
    <property type="term" value="F:protein dimerization activity"/>
    <property type="evidence" value="ECO:0007669"/>
    <property type="project" value="InterPro"/>
</dbReference>
<feature type="region of interest" description="Disordered" evidence="6">
    <location>
        <begin position="1"/>
        <end position="38"/>
    </location>
</feature>
<dbReference type="GO" id="GO:0090575">
    <property type="term" value="C:RNA polymerase II transcription regulator complex"/>
    <property type="evidence" value="ECO:0007669"/>
    <property type="project" value="TreeGrafter"/>
</dbReference>
<feature type="domain" description="BHLH" evidence="7">
    <location>
        <begin position="26"/>
        <end position="78"/>
    </location>
</feature>
<accession>A0AAV9ZWF2</accession>
<dbReference type="EMBL" id="JAWWNJ010000103">
    <property type="protein sequence ID" value="KAK6993148.1"/>
    <property type="molecule type" value="Genomic_DNA"/>
</dbReference>
<evidence type="ECO:0000256" key="6">
    <source>
        <dbReference type="SAM" id="MobiDB-lite"/>
    </source>
</evidence>
<gene>
    <name evidence="8" type="ORF">R3P38DRAFT_3223730</name>
</gene>
<dbReference type="Pfam" id="PF00010">
    <property type="entry name" value="HLH"/>
    <property type="match status" value="1"/>
</dbReference>
<evidence type="ECO:0000313" key="8">
    <source>
        <dbReference type="EMBL" id="KAK6993148.1"/>
    </source>
</evidence>
<evidence type="ECO:0000256" key="1">
    <source>
        <dbReference type="ARBA" id="ARBA00023015"/>
    </source>
</evidence>
<dbReference type="PANTHER" id="PTHR10328">
    <property type="entry name" value="PROTEIN MAX MYC-ASSOCIATED FACTOR X"/>
    <property type="match status" value="1"/>
</dbReference>
<dbReference type="GO" id="GO:0003700">
    <property type="term" value="F:DNA-binding transcription factor activity"/>
    <property type="evidence" value="ECO:0007669"/>
    <property type="project" value="TreeGrafter"/>
</dbReference>
<dbReference type="SMART" id="SM00353">
    <property type="entry name" value="HLH"/>
    <property type="match status" value="1"/>
</dbReference>
<dbReference type="CDD" id="cd00083">
    <property type="entry name" value="bHLH_SF"/>
    <property type="match status" value="1"/>
</dbReference>
<dbReference type="Gene3D" id="4.10.280.10">
    <property type="entry name" value="Helix-loop-helix DNA-binding domain"/>
    <property type="match status" value="1"/>
</dbReference>
<keyword evidence="1" id="KW-0805">Transcription regulation</keyword>
<name>A0AAV9ZWF2_9AGAR</name>
<comment type="caution">
    <text evidence="8">The sequence shown here is derived from an EMBL/GenBank/DDBJ whole genome shotgun (WGS) entry which is preliminary data.</text>
</comment>
<dbReference type="InterPro" id="IPR036638">
    <property type="entry name" value="HLH_DNA-bd_sf"/>
</dbReference>
<feature type="region of interest" description="Disordered" evidence="6">
    <location>
        <begin position="120"/>
        <end position="154"/>
    </location>
</feature>
<dbReference type="Proteomes" id="UP001362999">
    <property type="component" value="Unassembled WGS sequence"/>
</dbReference>
<keyword evidence="3" id="KW-0010">Activator</keyword>
<feature type="compositionally biased region" description="Basic and acidic residues" evidence="6">
    <location>
        <begin position="23"/>
        <end position="36"/>
    </location>
</feature>
<organism evidence="8 9">
    <name type="scientific">Favolaschia claudopus</name>
    <dbReference type="NCBI Taxonomy" id="2862362"/>
    <lineage>
        <taxon>Eukaryota</taxon>
        <taxon>Fungi</taxon>
        <taxon>Dikarya</taxon>
        <taxon>Basidiomycota</taxon>
        <taxon>Agaricomycotina</taxon>
        <taxon>Agaricomycetes</taxon>
        <taxon>Agaricomycetidae</taxon>
        <taxon>Agaricales</taxon>
        <taxon>Marasmiineae</taxon>
        <taxon>Mycenaceae</taxon>
        <taxon>Favolaschia</taxon>
    </lineage>
</organism>
<dbReference type="AlphaFoldDB" id="A0AAV9ZWF2"/>
<dbReference type="PANTHER" id="PTHR10328:SF3">
    <property type="entry name" value="PROTEIN MAX"/>
    <property type="match status" value="1"/>
</dbReference>
<evidence type="ECO:0000256" key="3">
    <source>
        <dbReference type="ARBA" id="ARBA00023159"/>
    </source>
</evidence>
<evidence type="ECO:0000256" key="2">
    <source>
        <dbReference type="ARBA" id="ARBA00023125"/>
    </source>
</evidence>
<feature type="compositionally biased region" description="Acidic residues" evidence="6">
    <location>
        <begin position="120"/>
        <end position="131"/>
    </location>
</feature>